<name>A0A8S1W2H4_PAROT</name>
<keyword evidence="5" id="KW-1185">Reference proteome</keyword>
<dbReference type="InterPro" id="IPR002110">
    <property type="entry name" value="Ankyrin_rpt"/>
</dbReference>
<dbReference type="Pfam" id="PF03643">
    <property type="entry name" value="Vps26"/>
    <property type="match status" value="1"/>
</dbReference>
<feature type="region of interest" description="Disordered" evidence="3">
    <location>
        <begin position="60"/>
        <end position="88"/>
    </location>
</feature>
<dbReference type="PROSITE" id="PS50088">
    <property type="entry name" value="ANK_REPEAT"/>
    <property type="match status" value="1"/>
</dbReference>
<dbReference type="PANTHER" id="PTHR12233">
    <property type="entry name" value="VACUOLAR PROTEIN SORTING 26 RELATED"/>
    <property type="match status" value="1"/>
</dbReference>
<dbReference type="GO" id="GO:0006886">
    <property type="term" value="P:intracellular protein transport"/>
    <property type="evidence" value="ECO:0007669"/>
    <property type="project" value="InterPro"/>
</dbReference>
<comment type="caution">
    <text evidence="4">The sequence shown here is derived from an EMBL/GenBank/DDBJ whole genome shotgun (WGS) entry which is preliminary data.</text>
</comment>
<feature type="compositionally biased region" description="Basic and acidic residues" evidence="3">
    <location>
        <begin position="74"/>
        <end position="87"/>
    </location>
</feature>
<feature type="repeat" description="ANK" evidence="1">
    <location>
        <begin position="270"/>
        <end position="302"/>
    </location>
</feature>
<dbReference type="PROSITE" id="PS50297">
    <property type="entry name" value="ANK_REP_REGION"/>
    <property type="match status" value="1"/>
</dbReference>
<evidence type="ECO:0000256" key="2">
    <source>
        <dbReference type="SAM" id="Coils"/>
    </source>
</evidence>
<evidence type="ECO:0000313" key="4">
    <source>
        <dbReference type="EMBL" id="CAD8182867.1"/>
    </source>
</evidence>
<gene>
    <name evidence="4" type="ORF">POCTA_138.1.T0800021</name>
</gene>
<accession>A0A8S1W2H4</accession>
<dbReference type="InterPro" id="IPR028934">
    <property type="entry name" value="Vps26-related"/>
</dbReference>
<dbReference type="Proteomes" id="UP000683925">
    <property type="component" value="Unassembled WGS sequence"/>
</dbReference>
<protein>
    <submittedName>
        <fullName evidence="4">Uncharacterized protein</fullName>
    </submittedName>
</protein>
<evidence type="ECO:0000256" key="1">
    <source>
        <dbReference type="PROSITE-ProRule" id="PRU00023"/>
    </source>
</evidence>
<keyword evidence="2" id="KW-0175">Coiled coil</keyword>
<sequence>MLFVVKRDPVFKRKKAVSERVSPEQKKLMDDYQIFTYLKNERNNHPASFHVTSLRQVPLTQRSQKMNTQTIIEEGGKKPKSADNKEQIKKKKKSYFQIKLERYQKEVKEQQTKRKQELLTKSKNLLKKDLEDIQKMTSKGVREFEERCKLYSKYYSEELLTPTGVRQEDMNLPMYKYSTIENQNKYKVLLRNDPTPQPKFTSESVFDQYYGDPDKIKQISSQLHKLNIKLIKRPNVQENQLFDAIINNDSFTVNKLLMENKSLINIRNRIQETPLHLACKRNLKEIVELLLRYQADESLKDLWGQTPRQLALKLRHLEILKAALLNYFQVAPILHIYLDGLETRKAAIFNDQQQGLIVLPVYQDNDDISGVVDLRMDKNKMIDHLGIRIELIGRIETLNDQKKQSSEFISLIRELDAQGILTEDKTYKFSFNKFEKQYESYYGKLVKLSYYLRATLNRNYGQVKKEIEFAVQIVNRDEVNQPQSPLKLVLGVDDYLHLICVYCKSRYHIQDVVKGRVKFYIVKINIKQMELAVVRQEQIGQGATQQTHNQTLAKYEMMDGCPGIGEVVPIRILLSGINLSPSFKNVSGKFSVKYFFNLILIDDDDRRYFKQQEFTVYRKK</sequence>
<dbReference type="OrthoDB" id="299372at2759"/>
<evidence type="ECO:0000256" key="3">
    <source>
        <dbReference type="SAM" id="MobiDB-lite"/>
    </source>
</evidence>
<keyword evidence="1" id="KW-0040">ANK repeat</keyword>
<feature type="coiled-coil region" evidence="2">
    <location>
        <begin position="100"/>
        <end position="128"/>
    </location>
</feature>
<feature type="compositionally biased region" description="Polar residues" evidence="3">
    <location>
        <begin position="60"/>
        <end position="71"/>
    </location>
</feature>
<dbReference type="Pfam" id="PF12796">
    <property type="entry name" value="Ank_2"/>
    <property type="match status" value="1"/>
</dbReference>
<dbReference type="EMBL" id="CAJJDP010000079">
    <property type="protein sequence ID" value="CAD8182867.1"/>
    <property type="molecule type" value="Genomic_DNA"/>
</dbReference>
<dbReference type="AlphaFoldDB" id="A0A8S1W2H4"/>
<reference evidence="4" key="1">
    <citation type="submission" date="2021-01" db="EMBL/GenBank/DDBJ databases">
        <authorList>
            <consortium name="Genoscope - CEA"/>
            <person name="William W."/>
        </authorList>
    </citation>
    <scope>NUCLEOTIDE SEQUENCE</scope>
</reference>
<proteinExistence type="predicted"/>
<evidence type="ECO:0000313" key="5">
    <source>
        <dbReference type="Proteomes" id="UP000683925"/>
    </source>
</evidence>
<organism evidence="4 5">
    <name type="scientific">Paramecium octaurelia</name>
    <dbReference type="NCBI Taxonomy" id="43137"/>
    <lineage>
        <taxon>Eukaryota</taxon>
        <taxon>Sar</taxon>
        <taxon>Alveolata</taxon>
        <taxon>Ciliophora</taxon>
        <taxon>Intramacronucleata</taxon>
        <taxon>Oligohymenophorea</taxon>
        <taxon>Peniculida</taxon>
        <taxon>Parameciidae</taxon>
        <taxon>Paramecium</taxon>
    </lineage>
</organism>